<dbReference type="Gramene" id="OE9A000589T1">
    <property type="protein sequence ID" value="OE9A000589C1"/>
    <property type="gene ID" value="OE9A000589"/>
</dbReference>
<comment type="caution">
    <text evidence="3">The sequence shown here is derived from an EMBL/GenBank/DDBJ whole genome shotgun (WGS) entry which is preliminary data.</text>
</comment>
<evidence type="ECO:0000256" key="1">
    <source>
        <dbReference type="SAM" id="MobiDB-lite"/>
    </source>
</evidence>
<dbReference type="PANTHER" id="PTHR45676">
    <property type="entry name" value="RING-H2 FINGER PROTEIN ATL51-RELATED"/>
    <property type="match status" value="1"/>
</dbReference>
<protein>
    <submittedName>
        <fullName evidence="3">RING-H2 finger ATL39-like</fullName>
    </submittedName>
</protein>
<organism evidence="3 4">
    <name type="scientific">Olea europaea subsp. europaea</name>
    <dbReference type="NCBI Taxonomy" id="158383"/>
    <lineage>
        <taxon>Eukaryota</taxon>
        <taxon>Viridiplantae</taxon>
        <taxon>Streptophyta</taxon>
        <taxon>Embryophyta</taxon>
        <taxon>Tracheophyta</taxon>
        <taxon>Spermatophyta</taxon>
        <taxon>Magnoliopsida</taxon>
        <taxon>eudicotyledons</taxon>
        <taxon>Gunneridae</taxon>
        <taxon>Pentapetalae</taxon>
        <taxon>asterids</taxon>
        <taxon>lamiids</taxon>
        <taxon>Lamiales</taxon>
        <taxon>Oleaceae</taxon>
        <taxon>Oleeae</taxon>
        <taxon>Olea</taxon>
    </lineage>
</organism>
<evidence type="ECO:0000313" key="4">
    <source>
        <dbReference type="Proteomes" id="UP000594638"/>
    </source>
</evidence>
<evidence type="ECO:0000259" key="2">
    <source>
        <dbReference type="Pfam" id="PF17123"/>
    </source>
</evidence>
<sequence length="119" mass="13819">MFLLIQCLLTKRQDRYAESEQNELPHVNRQSSPPPQPPPSSPTSTRSQIIEGKKDEIVIEIYVEQESGDRECSIRLSEFKDQELFWCLPTCNHGFHFKCVKHVVGYQSNLPIVPPEYYP</sequence>
<evidence type="ECO:0000313" key="3">
    <source>
        <dbReference type="EMBL" id="CAA2934464.1"/>
    </source>
</evidence>
<feature type="compositionally biased region" description="Pro residues" evidence="1">
    <location>
        <begin position="32"/>
        <end position="41"/>
    </location>
</feature>
<name>A0A8S0P9V9_OLEEU</name>
<reference evidence="3 4" key="1">
    <citation type="submission" date="2019-12" db="EMBL/GenBank/DDBJ databases">
        <authorList>
            <person name="Alioto T."/>
            <person name="Alioto T."/>
            <person name="Gomez Garrido J."/>
        </authorList>
    </citation>
    <scope>NUCLEOTIDE SEQUENCE [LARGE SCALE GENOMIC DNA]</scope>
</reference>
<gene>
    <name evidence="3" type="ORF">OLEA9_A000589</name>
</gene>
<dbReference type="Pfam" id="PF17123">
    <property type="entry name" value="zf-RING_11"/>
    <property type="match status" value="1"/>
</dbReference>
<accession>A0A8S0P9V9</accession>
<proteinExistence type="predicted"/>
<dbReference type="EMBL" id="CACTIH010000015">
    <property type="protein sequence ID" value="CAA2934464.1"/>
    <property type="molecule type" value="Genomic_DNA"/>
</dbReference>
<feature type="region of interest" description="Disordered" evidence="1">
    <location>
        <begin position="18"/>
        <end position="49"/>
    </location>
</feature>
<dbReference type="InterPro" id="IPR013083">
    <property type="entry name" value="Znf_RING/FYVE/PHD"/>
</dbReference>
<dbReference type="OrthoDB" id="8062037at2759"/>
<keyword evidence="4" id="KW-1185">Reference proteome</keyword>
<dbReference type="SUPFAM" id="SSF57850">
    <property type="entry name" value="RING/U-box"/>
    <property type="match status" value="1"/>
</dbReference>
<dbReference type="AlphaFoldDB" id="A0A8S0P9V9"/>
<dbReference type="InterPro" id="IPR001841">
    <property type="entry name" value="Znf_RING"/>
</dbReference>
<feature type="domain" description="RING-type" evidence="2">
    <location>
        <begin position="71"/>
        <end position="100"/>
    </location>
</feature>
<dbReference type="Proteomes" id="UP000594638">
    <property type="component" value="Unassembled WGS sequence"/>
</dbReference>
<dbReference type="Gene3D" id="3.30.40.10">
    <property type="entry name" value="Zinc/RING finger domain, C3HC4 (zinc finger)"/>
    <property type="match status" value="1"/>
</dbReference>